<dbReference type="SMART" id="SM00448">
    <property type="entry name" value="REC"/>
    <property type="match status" value="1"/>
</dbReference>
<dbReference type="InterPro" id="IPR001789">
    <property type="entry name" value="Sig_transdc_resp-reg_receiver"/>
</dbReference>
<evidence type="ECO:0000259" key="7">
    <source>
        <dbReference type="PROSITE" id="PS50110"/>
    </source>
</evidence>
<dbReference type="PANTHER" id="PTHR48111">
    <property type="entry name" value="REGULATOR OF RPOS"/>
    <property type="match status" value="1"/>
</dbReference>
<evidence type="ECO:0000313" key="9">
    <source>
        <dbReference type="Proteomes" id="UP000060487"/>
    </source>
</evidence>
<name>A0ABR5SI48_9BACT</name>
<dbReference type="Proteomes" id="UP000060487">
    <property type="component" value="Unassembled WGS sequence"/>
</dbReference>
<evidence type="ECO:0000256" key="4">
    <source>
        <dbReference type="ARBA" id="ARBA00023125"/>
    </source>
</evidence>
<dbReference type="PROSITE" id="PS50110">
    <property type="entry name" value="RESPONSE_REGULATORY"/>
    <property type="match status" value="1"/>
</dbReference>
<comment type="caution">
    <text evidence="8">The sequence shown here is derived from an EMBL/GenBank/DDBJ whole genome shotgun (WGS) entry which is preliminary data.</text>
</comment>
<keyword evidence="4" id="KW-0238">DNA-binding</keyword>
<keyword evidence="3" id="KW-0805">Transcription regulation</keyword>
<evidence type="ECO:0000256" key="2">
    <source>
        <dbReference type="ARBA" id="ARBA00023012"/>
    </source>
</evidence>
<dbReference type="Pfam" id="PF00072">
    <property type="entry name" value="Response_reg"/>
    <property type="match status" value="1"/>
</dbReference>
<reference evidence="8 9" key="1">
    <citation type="submission" date="2015-11" db="EMBL/GenBank/DDBJ databases">
        <authorList>
            <person name="Lin W."/>
        </authorList>
    </citation>
    <scope>NUCLEOTIDE SEQUENCE [LARGE SCALE GENOMIC DNA]</scope>
    <source>
        <strain evidence="8 9">HCH-1</strain>
    </source>
</reference>
<protein>
    <submittedName>
        <fullName evidence="8">Response regulator receiver domain protein</fullName>
    </submittedName>
</protein>
<dbReference type="RefSeq" id="WP_085051179.1">
    <property type="nucleotide sequence ID" value="NZ_LNQR01000026.1"/>
</dbReference>
<dbReference type="InterPro" id="IPR011006">
    <property type="entry name" value="CheY-like_superfamily"/>
</dbReference>
<dbReference type="InterPro" id="IPR039420">
    <property type="entry name" value="WalR-like"/>
</dbReference>
<evidence type="ECO:0000256" key="5">
    <source>
        <dbReference type="ARBA" id="ARBA00023163"/>
    </source>
</evidence>
<dbReference type="CDD" id="cd00156">
    <property type="entry name" value="REC"/>
    <property type="match status" value="1"/>
</dbReference>
<keyword evidence="5" id="KW-0804">Transcription</keyword>
<evidence type="ECO:0000256" key="3">
    <source>
        <dbReference type="ARBA" id="ARBA00023015"/>
    </source>
</evidence>
<dbReference type="EMBL" id="LNQR01000026">
    <property type="protein sequence ID" value="KWT91954.1"/>
    <property type="molecule type" value="Genomic_DNA"/>
</dbReference>
<feature type="domain" description="Response regulatory" evidence="7">
    <location>
        <begin position="20"/>
        <end position="137"/>
    </location>
</feature>
<keyword evidence="9" id="KW-1185">Reference proteome</keyword>
<dbReference type="PANTHER" id="PTHR48111:SF1">
    <property type="entry name" value="TWO-COMPONENT RESPONSE REGULATOR ORR33"/>
    <property type="match status" value="1"/>
</dbReference>
<proteinExistence type="predicted"/>
<accession>A0ABR5SI48</accession>
<keyword evidence="2" id="KW-0902">Two-component regulatory system</keyword>
<evidence type="ECO:0000256" key="1">
    <source>
        <dbReference type="ARBA" id="ARBA00022553"/>
    </source>
</evidence>
<sequence>MNNLDIGDIDMERQQSKTINLLIIEADAAEVAGIEGLLAEKASVDIKVKHADSFSSASVMLSQDTVDIVLLDLMLPDSELINTYSIVQFLIPEIPIVIFSSTDDVSVAAMALSLGAQDYLVKGTFDGHTLLRSLLYAIERNRLRMDMLKVQYEHGHRQEFMSLERLTGSPKAAITSQMMGKSSLRQSSSETFVNFVNKYCEILDAAVDQRIYKTENKIQDDLLSLSEQLGFLKAGPRDVVEIHSESLKLKLNAVNMAKAQLYLEEGRFIILELMGDLVTYYQNYFIVFRKN</sequence>
<gene>
    <name evidence="8" type="ORF">ASN18_0651</name>
</gene>
<feature type="modified residue" description="4-aspartylphosphate" evidence="6">
    <location>
        <position position="72"/>
    </location>
</feature>
<organism evidence="8 9">
    <name type="scientific">Candidatus Magnetominusculus xianensis</name>
    <dbReference type="NCBI Taxonomy" id="1748249"/>
    <lineage>
        <taxon>Bacteria</taxon>
        <taxon>Pseudomonadati</taxon>
        <taxon>Nitrospirota</taxon>
        <taxon>Nitrospiria</taxon>
        <taxon>Nitrospirales</taxon>
        <taxon>Nitrospiraceae</taxon>
        <taxon>Candidatus Magnetominusculus</taxon>
    </lineage>
</organism>
<keyword evidence="1 6" id="KW-0597">Phosphoprotein</keyword>
<evidence type="ECO:0000256" key="6">
    <source>
        <dbReference type="PROSITE-ProRule" id="PRU00169"/>
    </source>
</evidence>
<dbReference type="Gene3D" id="3.40.50.2300">
    <property type="match status" value="1"/>
</dbReference>
<dbReference type="SUPFAM" id="SSF52172">
    <property type="entry name" value="CheY-like"/>
    <property type="match status" value="1"/>
</dbReference>
<evidence type="ECO:0000313" key="8">
    <source>
        <dbReference type="EMBL" id="KWT91954.1"/>
    </source>
</evidence>